<dbReference type="PANTHER" id="PTHR46743">
    <property type="entry name" value="TEICHOIC ACIDS EXPORT ATP-BINDING PROTEIN TAGH"/>
    <property type="match status" value="1"/>
</dbReference>
<dbReference type="SMART" id="SM00382">
    <property type="entry name" value="AAA"/>
    <property type="match status" value="1"/>
</dbReference>
<dbReference type="InterPro" id="IPR050683">
    <property type="entry name" value="Bact_Polysacc_Export_ATP-bd"/>
</dbReference>
<feature type="domain" description="ABC transporter" evidence="5">
    <location>
        <begin position="7"/>
        <end position="248"/>
    </location>
</feature>
<dbReference type="InterPro" id="IPR003593">
    <property type="entry name" value="AAA+_ATPase"/>
</dbReference>
<protein>
    <submittedName>
        <fullName evidence="6">Polysaccharide/polyol phosphate ABC transporter ATP-binding protein</fullName>
    </submittedName>
</protein>
<dbReference type="GO" id="GO:0016020">
    <property type="term" value="C:membrane"/>
    <property type="evidence" value="ECO:0007669"/>
    <property type="project" value="InterPro"/>
</dbReference>
<dbReference type="CDD" id="cd03220">
    <property type="entry name" value="ABC_KpsT_Wzt"/>
    <property type="match status" value="1"/>
</dbReference>
<accession>A0A367R9F4</accession>
<evidence type="ECO:0000313" key="7">
    <source>
        <dbReference type="Proteomes" id="UP000252085"/>
    </source>
</evidence>
<dbReference type="PROSITE" id="PS00211">
    <property type="entry name" value="ABC_TRANSPORTER_1"/>
    <property type="match status" value="1"/>
</dbReference>
<dbReference type="SUPFAM" id="SSF52540">
    <property type="entry name" value="P-loop containing nucleoside triphosphate hydrolases"/>
    <property type="match status" value="1"/>
</dbReference>
<gene>
    <name evidence="6" type="ORF">A6769_27750</name>
</gene>
<dbReference type="InterPro" id="IPR003439">
    <property type="entry name" value="ABC_transporter-like_ATP-bd"/>
</dbReference>
<evidence type="ECO:0000256" key="4">
    <source>
        <dbReference type="ARBA" id="ARBA00022840"/>
    </source>
</evidence>
<dbReference type="Proteomes" id="UP000252085">
    <property type="component" value="Unassembled WGS sequence"/>
</dbReference>
<dbReference type="GO" id="GO:0016887">
    <property type="term" value="F:ATP hydrolysis activity"/>
    <property type="evidence" value="ECO:0007669"/>
    <property type="project" value="InterPro"/>
</dbReference>
<comment type="caution">
    <text evidence="6">The sequence shown here is derived from an EMBL/GenBank/DDBJ whole genome shotgun (WGS) entry which is preliminary data.</text>
</comment>
<evidence type="ECO:0000259" key="5">
    <source>
        <dbReference type="PROSITE" id="PS50893"/>
    </source>
</evidence>
<dbReference type="InterPro" id="IPR029439">
    <property type="entry name" value="Wzt_C"/>
</dbReference>
<proteinExistence type="inferred from homology"/>
<dbReference type="Gene3D" id="2.70.50.60">
    <property type="entry name" value="abc- transporter (atp binding component) like domain"/>
    <property type="match status" value="1"/>
</dbReference>
<organism evidence="6 7">
    <name type="scientific">Nostoc punctiforme NIES-2108</name>
    <dbReference type="NCBI Taxonomy" id="1356359"/>
    <lineage>
        <taxon>Bacteria</taxon>
        <taxon>Bacillati</taxon>
        <taxon>Cyanobacteriota</taxon>
        <taxon>Cyanophyceae</taxon>
        <taxon>Nostocales</taxon>
        <taxon>Nostocaceae</taxon>
        <taxon>Nostoc</taxon>
    </lineage>
</organism>
<dbReference type="AlphaFoldDB" id="A0A367R9F4"/>
<dbReference type="PANTHER" id="PTHR46743:SF2">
    <property type="entry name" value="TEICHOIC ACIDS EXPORT ATP-BINDING PROTEIN TAGH"/>
    <property type="match status" value="1"/>
</dbReference>
<dbReference type="GO" id="GO:0005524">
    <property type="term" value="F:ATP binding"/>
    <property type="evidence" value="ECO:0007669"/>
    <property type="project" value="UniProtKB-KW"/>
</dbReference>
<name>A0A367R9F4_NOSPU</name>
<dbReference type="GO" id="GO:0140359">
    <property type="term" value="F:ABC-type transporter activity"/>
    <property type="evidence" value="ECO:0007669"/>
    <property type="project" value="InterPro"/>
</dbReference>
<evidence type="ECO:0000256" key="3">
    <source>
        <dbReference type="ARBA" id="ARBA00022741"/>
    </source>
</evidence>
<comment type="similarity">
    <text evidence="1">Belongs to the ABC transporter superfamily.</text>
</comment>
<dbReference type="InterPro" id="IPR015860">
    <property type="entry name" value="ABC_transpr_TagH-like"/>
</dbReference>
<dbReference type="Pfam" id="PF14524">
    <property type="entry name" value="Wzt_C"/>
    <property type="match status" value="1"/>
</dbReference>
<sequence length="451" mass="51060">MSDDIILQVNNLSKCFKIYPNPWHRAREWLSLGNNTYHQPFWSLKDVSFTVRKGDFFGIIGENGAGKSTLLKIITGVLKPTSGSYQLNGKVLSLLELGTDFNPELSGRGNAIYSAELLGFPKGYVQERIKEIEDFSELGDFFDRPMKLYSSGMKTRLAFSLFAFLECDVLILDEVLAVGDIFFQQKCYARLEELIARQITIILVTHHLASVQQYCKEVIVLHHGEKIFQGESMKGIIKFHQLKMGLVNNVSPPVLQEKVEVPLETPDDFFWPADEVFIPVSFPQANYAQLISYAICNVKGEGCVNFLQGEQAYLCCEFKLKESIAVPIVAVFITNKFNVRVHVKTSFQHKISVPNQVNKGDYVRFCRSINLNIAPDEYVLGFGLATMNPNNYARLDELPQTEFNSHIQICDLYEKVGVFYVKSHYSNNHHSHFGLCNLPGKGQIQVITSSK</sequence>
<keyword evidence="2" id="KW-0813">Transport</keyword>
<dbReference type="InterPro" id="IPR027417">
    <property type="entry name" value="P-loop_NTPase"/>
</dbReference>
<dbReference type="Pfam" id="PF00005">
    <property type="entry name" value="ABC_tran"/>
    <property type="match status" value="1"/>
</dbReference>
<keyword evidence="3" id="KW-0547">Nucleotide-binding</keyword>
<dbReference type="Gene3D" id="3.40.50.300">
    <property type="entry name" value="P-loop containing nucleotide triphosphate hydrolases"/>
    <property type="match status" value="1"/>
</dbReference>
<evidence type="ECO:0000313" key="6">
    <source>
        <dbReference type="EMBL" id="RCJ32531.1"/>
    </source>
</evidence>
<dbReference type="InterPro" id="IPR017871">
    <property type="entry name" value="ABC_transporter-like_CS"/>
</dbReference>
<dbReference type="CDD" id="cd10147">
    <property type="entry name" value="Wzt_C-like"/>
    <property type="match status" value="1"/>
</dbReference>
<evidence type="ECO:0000256" key="1">
    <source>
        <dbReference type="ARBA" id="ARBA00005417"/>
    </source>
</evidence>
<evidence type="ECO:0000256" key="2">
    <source>
        <dbReference type="ARBA" id="ARBA00022448"/>
    </source>
</evidence>
<dbReference type="EMBL" id="LXQE01000165">
    <property type="protein sequence ID" value="RCJ32531.1"/>
    <property type="molecule type" value="Genomic_DNA"/>
</dbReference>
<keyword evidence="4 6" id="KW-0067">ATP-binding</keyword>
<dbReference type="PROSITE" id="PS50893">
    <property type="entry name" value="ABC_TRANSPORTER_2"/>
    <property type="match status" value="1"/>
</dbReference>
<reference evidence="6 7" key="1">
    <citation type="submission" date="2016-04" db="EMBL/GenBank/DDBJ databases">
        <authorList>
            <person name="Evans L.H."/>
            <person name="Alamgir A."/>
            <person name="Owens N."/>
            <person name="Weber N.D."/>
            <person name="Virtaneva K."/>
            <person name="Barbian K."/>
            <person name="Babar A."/>
            <person name="Rosenke K."/>
        </authorList>
    </citation>
    <scope>NUCLEOTIDE SEQUENCE [LARGE SCALE GENOMIC DNA]</scope>
    <source>
        <strain evidence="6">NIES-2108</strain>
    </source>
</reference>